<dbReference type="FunFam" id="3.40.50.300:FF:001425">
    <property type="entry name" value="Dynamin GTPase, putative"/>
    <property type="match status" value="1"/>
</dbReference>
<reference evidence="6" key="1">
    <citation type="journal article" date="2020" name="Stud. Mycol.">
        <title>101 Dothideomycetes genomes: a test case for predicting lifestyles and emergence of pathogens.</title>
        <authorList>
            <person name="Haridas S."/>
            <person name="Albert R."/>
            <person name="Binder M."/>
            <person name="Bloem J."/>
            <person name="Labutti K."/>
            <person name="Salamov A."/>
            <person name="Andreopoulos B."/>
            <person name="Baker S."/>
            <person name="Barry K."/>
            <person name="Bills G."/>
            <person name="Bluhm B."/>
            <person name="Cannon C."/>
            <person name="Castanera R."/>
            <person name="Culley D."/>
            <person name="Daum C."/>
            <person name="Ezra D."/>
            <person name="Gonzalez J."/>
            <person name="Henrissat B."/>
            <person name="Kuo A."/>
            <person name="Liang C."/>
            <person name="Lipzen A."/>
            <person name="Lutzoni F."/>
            <person name="Magnuson J."/>
            <person name="Mondo S."/>
            <person name="Nolan M."/>
            <person name="Ohm R."/>
            <person name="Pangilinan J."/>
            <person name="Park H.-J."/>
            <person name="Ramirez L."/>
            <person name="Alfaro M."/>
            <person name="Sun H."/>
            <person name="Tritt A."/>
            <person name="Yoshinaga Y."/>
            <person name="Zwiers L.-H."/>
            <person name="Turgeon B."/>
            <person name="Goodwin S."/>
            <person name="Spatafora J."/>
            <person name="Crous P."/>
            <person name="Grigoriev I."/>
        </authorList>
    </citation>
    <scope>NUCLEOTIDE SEQUENCE</scope>
    <source>
        <strain evidence="6">ATCC 74209</strain>
    </source>
</reference>
<dbReference type="Gene3D" id="3.40.50.300">
    <property type="entry name" value="P-loop containing nucleotide triphosphate hydrolases"/>
    <property type="match status" value="1"/>
</dbReference>
<feature type="domain" description="GED" evidence="4">
    <location>
        <begin position="602"/>
        <end position="693"/>
    </location>
</feature>
<dbReference type="Pfam" id="PF00350">
    <property type="entry name" value="Dynamin_N"/>
    <property type="match status" value="1"/>
</dbReference>
<feature type="domain" description="Dynamin-type G" evidence="5">
    <location>
        <begin position="38"/>
        <end position="334"/>
    </location>
</feature>
<name>A0A9P4JST1_9PLEO</name>
<dbReference type="CDD" id="cd08771">
    <property type="entry name" value="DLP_1"/>
    <property type="match status" value="1"/>
</dbReference>
<dbReference type="GO" id="GO:0005739">
    <property type="term" value="C:mitochondrion"/>
    <property type="evidence" value="ECO:0007669"/>
    <property type="project" value="TreeGrafter"/>
</dbReference>
<evidence type="ECO:0000313" key="6">
    <source>
        <dbReference type="EMBL" id="KAF2204495.1"/>
    </source>
</evidence>
<dbReference type="PANTHER" id="PTHR11566:SF149">
    <property type="entry name" value="GTPASE, PUTATIVE (AFU_ORTHOLOGUE AFUA_6G11890)-RELATED"/>
    <property type="match status" value="1"/>
</dbReference>
<dbReference type="GO" id="GO:0000266">
    <property type="term" value="P:mitochondrial fission"/>
    <property type="evidence" value="ECO:0007669"/>
    <property type="project" value="TreeGrafter"/>
</dbReference>
<protein>
    <submittedName>
        <fullName evidence="6">P-loop containing nucleoside triphosphate hydrolase protein</fullName>
    </submittedName>
</protein>
<dbReference type="PROSITE" id="PS51388">
    <property type="entry name" value="GED"/>
    <property type="match status" value="1"/>
</dbReference>
<organism evidence="6 7">
    <name type="scientific">Delitschia confertaspora ATCC 74209</name>
    <dbReference type="NCBI Taxonomy" id="1513339"/>
    <lineage>
        <taxon>Eukaryota</taxon>
        <taxon>Fungi</taxon>
        <taxon>Dikarya</taxon>
        <taxon>Ascomycota</taxon>
        <taxon>Pezizomycotina</taxon>
        <taxon>Dothideomycetes</taxon>
        <taxon>Pleosporomycetidae</taxon>
        <taxon>Pleosporales</taxon>
        <taxon>Delitschiaceae</taxon>
        <taxon>Delitschia</taxon>
    </lineage>
</organism>
<evidence type="ECO:0000259" key="5">
    <source>
        <dbReference type="PROSITE" id="PS51718"/>
    </source>
</evidence>
<dbReference type="InterPro" id="IPR027417">
    <property type="entry name" value="P-loop_NTPase"/>
</dbReference>
<dbReference type="Proteomes" id="UP000799536">
    <property type="component" value="Unassembled WGS sequence"/>
</dbReference>
<sequence>MVSEESEPNSLALLNSTEQANLLNAIEKLRGKGVNKHNISFPQLVVCGDQSSGKSSVLEGLTRLRFPTKDTLCTTFATELILRRTPHGHVNIQCTITPGDNRTERQKQHLRDFERTYTAREEFEFPTLIEEAKDCMRFGTTAASGAPPTCFFKDVLRIKYSAPDIPSLTIVDLPGIVHSQTEGKTADEVNTVKNLVKGYMRDEKSIILAVVCASNNFENQIVLTYAAEPDIDPGHLRTLGIITKPDLLDGGSESEKNFVDLVKNQKLQLKLGWHVVKNRGFKTRDQSDAERDESERKFFSSGIWSSIESNHIGIDSLRKRLANVLLSQIRQELPSLIDEVNAAQNEIESSINALGEPRDTKDKMRSFLVLKAEGFRELTGCALNGIYSDPFFHDPSRNHAVKLRTRVTNLHFTFAEVMHRRGHTWNIDARTGLDQLFPAQHSIFDDEEPDHADYASCPEPETVTRHEFLQTHVAKQLHQNRISAYPLPNERVISAVFRKQSQKWNNIARIHLALVEKAVMEYLDECLNSLMDSRTADSLYQGLIEPALQKKRLIIQQKLEDVLVANGSQDPIMYEPGFQMEYQNLRASRSTQKKFGHDSVTNEDILDLMQCYYKRAISIFINNVVVLVLENCLVASLSSIFSASLITEMNEYELRAIAQEPAEVHEDRKSLKTKLDDMIEAKRILRVQARTGRNGVSRSARNAKTERKLQVRQFPKPPHTPEFRSAKDYDSDATLCVKPNSPERSKSPSGRLTVPPASATKSRRHSLEPEIATPSRTSQIQVSVSPSPSSFASLTIPKEQSWQQKPVLTTYRTVAHPVAQEPDEEL</sequence>
<keyword evidence="7" id="KW-1185">Reference proteome</keyword>
<evidence type="ECO:0000256" key="2">
    <source>
        <dbReference type="ARBA" id="ARBA00023134"/>
    </source>
</evidence>
<keyword evidence="2" id="KW-0342">GTP-binding</keyword>
<dbReference type="InterPro" id="IPR030381">
    <property type="entry name" value="G_DYNAMIN_dom"/>
</dbReference>
<proteinExistence type="predicted"/>
<dbReference type="EMBL" id="ML993875">
    <property type="protein sequence ID" value="KAF2204495.1"/>
    <property type="molecule type" value="Genomic_DNA"/>
</dbReference>
<evidence type="ECO:0000256" key="3">
    <source>
        <dbReference type="SAM" id="MobiDB-lite"/>
    </source>
</evidence>
<dbReference type="PANTHER" id="PTHR11566">
    <property type="entry name" value="DYNAMIN"/>
    <property type="match status" value="1"/>
</dbReference>
<comment type="caution">
    <text evidence="6">The sequence shown here is derived from an EMBL/GenBank/DDBJ whole genome shotgun (WGS) entry which is preliminary data.</text>
</comment>
<dbReference type="GO" id="GO:0048312">
    <property type="term" value="P:intracellular distribution of mitochondria"/>
    <property type="evidence" value="ECO:0007669"/>
    <property type="project" value="TreeGrafter"/>
</dbReference>
<dbReference type="InterPro" id="IPR020850">
    <property type="entry name" value="GED_dom"/>
</dbReference>
<dbReference type="SUPFAM" id="SSF52540">
    <property type="entry name" value="P-loop containing nucleoside triphosphate hydrolases"/>
    <property type="match status" value="1"/>
</dbReference>
<dbReference type="GO" id="GO:0005874">
    <property type="term" value="C:microtubule"/>
    <property type="evidence" value="ECO:0007669"/>
    <property type="project" value="TreeGrafter"/>
</dbReference>
<dbReference type="InterPro" id="IPR001401">
    <property type="entry name" value="Dynamin_GTPase"/>
</dbReference>
<dbReference type="GO" id="GO:0006897">
    <property type="term" value="P:endocytosis"/>
    <property type="evidence" value="ECO:0007669"/>
    <property type="project" value="TreeGrafter"/>
</dbReference>
<evidence type="ECO:0000313" key="7">
    <source>
        <dbReference type="Proteomes" id="UP000799536"/>
    </source>
</evidence>
<dbReference type="GO" id="GO:0005525">
    <property type="term" value="F:GTP binding"/>
    <property type="evidence" value="ECO:0007669"/>
    <property type="project" value="InterPro"/>
</dbReference>
<dbReference type="InterPro" id="IPR000375">
    <property type="entry name" value="Dynamin_stalk"/>
</dbReference>
<dbReference type="Pfam" id="PF01031">
    <property type="entry name" value="Dynamin_M"/>
    <property type="match status" value="1"/>
</dbReference>
<dbReference type="PROSITE" id="PS51718">
    <property type="entry name" value="G_DYNAMIN_2"/>
    <property type="match status" value="1"/>
</dbReference>
<feature type="compositionally biased region" description="Basic and acidic residues" evidence="3">
    <location>
        <begin position="719"/>
        <end position="730"/>
    </location>
</feature>
<dbReference type="GO" id="GO:0016020">
    <property type="term" value="C:membrane"/>
    <property type="evidence" value="ECO:0007669"/>
    <property type="project" value="TreeGrafter"/>
</dbReference>
<dbReference type="PRINTS" id="PR00195">
    <property type="entry name" value="DYNAMIN"/>
</dbReference>
<keyword evidence="6" id="KW-0378">Hydrolase</keyword>
<accession>A0A9P4JST1</accession>
<dbReference type="GO" id="GO:0003924">
    <property type="term" value="F:GTPase activity"/>
    <property type="evidence" value="ECO:0007669"/>
    <property type="project" value="InterPro"/>
</dbReference>
<dbReference type="GO" id="GO:0008017">
    <property type="term" value="F:microtubule binding"/>
    <property type="evidence" value="ECO:0007669"/>
    <property type="project" value="TreeGrafter"/>
</dbReference>
<keyword evidence="1" id="KW-0547">Nucleotide-binding</keyword>
<dbReference type="InterPro" id="IPR045063">
    <property type="entry name" value="Dynamin_N"/>
</dbReference>
<dbReference type="GO" id="GO:0016559">
    <property type="term" value="P:peroxisome fission"/>
    <property type="evidence" value="ECO:0007669"/>
    <property type="project" value="TreeGrafter"/>
</dbReference>
<dbReference type="AlphaFoldDB" id="A0A9P4JST1"/>
<gene>
    <name evidence="6" type="ORF">GQ43DRAFT_469064</name>
</gene>
<feature type="compositionally biased region" description="Low complexity" evidence="3">
    <location>
        <begin position="778"/>
        <end position="789"/>
    </location>
</feature>
<dbReference type="InterPro" id="IPR022812">
    <property type="entry name" value="Dynamin"/>
</dbReference>
<feature type="region of interest" description="Disordered" evidence="3">
    <location>
        <begin position="713"/>
        <end position="789"/>
    </location>
</feature>
<evidence type="ECO:0000256" key="1">
    <source>
        <dbReference type="ARBA" id="ARBA00022741"/>
    </source>
</evidence>
<dbReference type="OrthoDB" id="415706at2759"/>
<evidence type="ECO:0000259" key="4">
    <source>
        <dbReference type="PROSITE" id="PS51388"/>
    </source>
</evidence>
<dbReference type="SMART" id="SM00053">
    <property type="entry name" value="DYNc"/>
    <property type="match status" value="1"/>
</dbReference>